<dbReference type="InterPro" id="IPR010043">
    <property type="entry name" value="UTase/UR"/>
</dbReference>
<comment type="domain">
    <text evidence="7">Has four distinct domains: an N-terminal nucleotidyltransferase (NT) domain responsible for UTase activity, a central HD domain that encodes UR activity, and two C-terminal ACT domains that seem to have a role in glutamine sensing.</text>
</comment>
<comment type="activity regulation">
    <text evidence="7">Uridylyltransferase (UTase) activity is inhibited by glutamine, while glutamine activates uridylyl-removing (UR) activity.</text>
</comment>
<dbReference type="Proteomes" id="UP000078390">
    <property type="component" value="Unassembled WGS sequence"/>
</dbReference>
<dbReference type="CDD" id="cd05401">
    <property type="entry name" value="NT_GlnE_GlnD_like"/>
    <property type="match status" value="1"/>
</dbReference>
<proteinExistence type="inferred from homology"/>
<comment type="catalytic activity">
    <reaction evidence="7">
        <text>[protein-PII]-L-tyrosine + UTP = [protein-PII]-uridylyl-L-tyrosine + diphosphate</text>
        <dbReference type="Rhea" id="RHEA:13673"/>
        <dbReference type="Rhea" id="RHEA-COMP:12147"/>
        <dbReference type="Rhea" id="RHEA-COMP:12148"/>
        <dbReference type="ChEBI" id="CHEBI:33019"/>
        <dbReference type="ChEBI" id="CHEBI:46398"/>
        <dbReference type="ChEBI" id="CHEBI:46858"/>
        <dbReference type="ChEBI" id="CHEBI:90602"/>
        <dbReference type="EC" id="2.7.7.59"/>
    </reaction>
</comment>
<feature type="domain" description="HD" evidence="9">
    <location>
        <begin position="399"/>
        <end position="506"/>
    </location>
</feature>
<keyword evidence="6 7" id="KW-0511">Multifunctional enzyme</keyword>
<protein>
    <recommendedName>
        <fullName evidence="7">Bifunctional uridylyltransferase/uridylyl-removing enzyme</fullName>
        <shortName evidence="7">UTase/UR</shortName>
    </recommendedName>
    <alternativeName>
        <fullName evidence="7">Bifunctional [protein-PII] modification enzyme</fullName>
    </alternativeName>
    <alternativeName>
        <fullName evidence="7">Bifunctional nitrogen sensor protein</fullName>
    </alternativeName>
    <domain>
        <recommendedName>
            <fullName evidence="7">[Protein-PII] uridylyltransferase</fullName>
            <shortName evidence="7">PII uridylyltransferase</shortName>
            <shortName evidence="7">UTase</shortName>
            <ecNumber evidence="7">2.7.7.59</ecNumber>
        </recommendedName>
    </domain>
    <domain>
        <recommendedName>
            <fullName evidence="7">[Protein-PII]-UMP uridylyl-removing enzyme</fullName>
            <shortName evidence="7">UR</shortName>
            <ecNumber evidence="7">3.1.4.-</ecNumber>
        </recommendedName>
    </domain>
</protein>
<dbReference type="InterPro" id="IPR043519">
    <property type="entry name" value="NT_sf"/>
</dbReference>
<dbReference type="Gene3D" id="1.20.120.330">
    <property type="entry name" value="Nucleotidyltransferases domain 2"/>
    <property type="match status" value="1"/>
</dbReference>
<feature type="region of interest" description="Uridylyltransferase" evidence="7">
    <location>
        <begin position="1"/>
        <end position="295"/>
    </location>
</feature>
<comment type="function">
    <text evidence="7">Modifies, by uridylylation and deuridylylation, the PII regulatory proteins (GlnB and homologs), in response to the nitrogen status of the cell that GlnD senses through the glutamine level. Under low glutamine levels, catalyzes the conversion of the PII proteins and UTP to PII-UMP and PPi, while under higher glutamine levels, GlnD hydrolyzes PII-UMP to PII and UMP (deuridylylation). Thus, controls uridylylation state and activity of the PII proteins, and plays an important role in the regulation of nitrogen metabolism.</text>
</comment>
<evidence type="ECO:0000256" key="1">
    <source>
        <dbReference type="ARBA" id="ARBA00022679"/>
    </source>
</evidence>
<evidence type="ECO:0000313" key="10">
    <source>
        <dbReference type="EMBL" id="OAQ21117.1"/>
    </source>
</evidence>
<comment type="caution">
    <text evidence="10">The sequence shown here is derived from an EMBL/GenBank/DDBJ whole genome shotgun (WGS) entry which is preliminary data.</text>
</comment>
<dbReference type="SMART" id="SM00471">
    <property type="entry name" value="HDc"/>
    <property type="match status" value="1"/>
</dbReference>
<dbReference type="PIRSF" id="PIRSF006288">
    <property type="entry name" value="PII_uridyltransf"/>
    <property type="match status" value="1"/>
</dbReference>
<comment type="caution">
    <text evidence="7">Lacks conserved residue(s) required for the propagation of feature annotation.</text>
</comment>
<dbReference type="OrthoDB" id="9758038at2"/>
<evidence type="ECO:0000313" key="11">
    <source>
        <dbReference type="Proteomes" id="UP000078390"/>
    </source>
</evidence>
<dbReference type="CDD" id="cd04900">
    <property type="entry name" value="ACT_UUR-like_1"/>
    <property type="match status" value="1"/>
</dbReference>
<keyword evidence="11" id="KW-1185">Reference proteome</keyword>
<feature type="domain" description="ACT" evidence="8">
    <location>
        <begin position="620"/>
        <end position="700"/>
    </location>
</feature>
<dbReference type="InterPro" id="IPR003607">
    <property type="entry name" value="HD/PDEase_dom"/>
</dbReference>
<accession>A0A179D4Y4</accession>
<keyword evidence="1 7" id="KW-0808">Transferase</keyword>
<dbReference type="PANTHER" id="PTHR47320">
    <property type="entry name" value="BIFUNCTIONAL URIDYLYLTRANSFERASE/URIDYLYL-REMOVING ENZYME"/>
    <property type="match status" value="1"/>
</dbReference>
<dbReference type="GO" id="GO:0008081">
    <property type="term" value="F:phosphoric diester hydrolase activity"/>
    <property type="evidence" value="ECO:0007669"/>
    <property type="project" value="UniProtKB-UniRule"/>
</dbReference>
<reference evidence="10 11" key="1">
    <citation type="submission" date="2016-04" db="EMBL/GenBank/DDBJ databases">
        <title>Genome analysis of Thermosulfurimonas dismutans, the first thermophilic sulfur-disproportionating bacterium of the phylum Thermodesulfobacteria.</title>
        <authorList>
            <person name="Mardanov A.V."/>
            <person name="Beletsky A.V."/>
            <person name="Kadnikov V.V."/>
            <person name="Slobodkin A.I."/>
            <person name="Ravin N.V."/>
        </authorList>
    </citation>
    <scope>NUCLEOTIDE SEQUENCE [LARGE SCALE GENOMIC DNA]</scope>
    <source>
        <strain evidence="10 11">S95</strain>
    </source>
</reference>
<dbReference type="SUPFAM" id="SSF81593">
    <property type="entry name" value="Nucleotidyltransferase substrate binding subunit/domain"/>
    <property type="match status" value="1"/>
</dbReference>
<name>A0A179D4Y4_9BACT</name>
<evidence type="ECO:0000256" key="6">
    <source>
        <dbReference type="ARBA" id="ARBA00023268"/>
    </source>
</evidence>
<keyword evidence="3" id="KW-0677">Repeat</keyword>
<sequence length="802" mass="92438">MLSEVVSESSGPQRERCLYLDRFVKDLWLPLFKETGTVEDNLSLVALGGYGEGLLCPGSDVDLLFLHQGLSENILARFVEKVVYPLWDYRFEVSYRVFTPREALDFAAEDPTFFTSLLSARLLCGSEALFQELLEGFEGLLSGREKEFYERLKALREARLSRLGEEVYFLEPHLKDGPGGLRDFQFFLWAGRIIFGFEKLSDFTEAGLISLEEEKKILAAAEFLRRVREELHILCARKEDRLFMEYQPEIAARLGFGSGDRAGTEAFISKLFTAFSTIKEAVENLIEEIEDLFFTSQRKKRLTLIQPVPSGPFLRRIFETLAREGRPFDRNLKRYLRSRKWSEKDLVDLREAFSELLTLPYSLTMLHTMRETAILFRLIPEFKDLCGRVQYDVYHLYALDEHLFLTISALHHLKKEKSELWTSIENEKILYFAALLHDLAKGEPDHARRGAEKVLKIASRFNFQAEEIKEIAFLVEQHLLLMDTALRRDLAEEKVIEEVVLRTERVERLTALYFLTLADAMATGPRALNAWKAGLLEELFSKAKKLFENRMERESLKDLSQKRTKLYEKFRPELVDRIPLPQLEIYDVGELEELLSLVQGFLSENALFLFAEHRLNGVVKVFIVTKDKTGLFSDIVGTFFASGFDIRRARAFTWAGGLAVDEFWVEPLVEGAELSNWKGLFEKVLAGKEYTEDLVQRRKEAFLRLGPKIPLVSFPEIRIDQEASDFYTLLEIYAPDKPGLLYEIASIISEQKFIIGKAILSEKEDLVADIFYLQTQEGEKLSAEEVEGLVQKLQIKLKEVVS</sequence>
<comment type="cofactor">
    <cofactor evidence="7">
        <name>Mg(2+)</name>
        <dbReference type="ChEBI" id="CHEBI:18420"/>
    </cofactor>
</comment>
<dbReference type="InterPro" id="IPR006674">
    <property type="entry name" value="HD_domain"/>
</dbReference>
<dbReference type="AlphaFoldDB" id="A0A179D4Y4"/>
<dbReference type="Pfam" id="PF01966">
    <property type="entry name" value="HD"/>
    <property type="match status" value="1"/>
</dbReference>
<dbReference type="PROSITE" id="PS51831">
    <property type="entry name" value="HD"/>
    <property type="match status" value="1"/>
</dbReference>
<evidence type="ECO:0000256" key="4">
    <source>
        <dbReference type="ARBA" id="ARBA00022801"/>
    </source>
</evidence>
<dbReference type="InterPro" id="IPR002912">
    <property type="entry name" value="ACT_dom"/>
</dbReference>
<evidence type="ECO:0000256" key="3">
    <source>
        <dbReference type="ARBA" id="ARBA00022737"/>
    </source>
</evidence>
<evidence type="ECO:0000256" key="2">
    <source>
        <dbReference type="ARBA" id="ARBA00022695"/>
    </source>
</evidence>
<dbReference type="STRING" id="999894.TDIS_0769"/>
<feature type="domain" description="ACT" evidence="8">
    <location>
        <begin position="729"/>
        <end position="802"/>
    </location>
</feature>
<dbReference type="EMBL" id="LWLG01000003">
    <property type="protein sequence ID" value="OAQ21117.1"/>
    <property type="molecule type" value="Genomic_DNA"/>
</dbReference>
<dbReference type="SUPFAM" id="SSF81301">
    <property type="entry name" value="Nucleotidyltransferase"/>
    <property type="match status" value="1"/>
</dbReference>
<dbReference type="EC" id="3.1.4.-" evidence="7"/>
<evidence type="ECO:0000256" key="7">
    <source>
        <dbReference type="HAMAP-Rule" id="MF_00277"/>
    </source>
</evidence>
<gene>
    <name evidence="7" type="primary">glnD</name>
    <name evidence="10" type="ORF">TDIS_0769</name>
</gene>
<dbReference type="InterPro" id="IPR013546">
    <property type="entry name" value="PII_UdlTrfase/GS_AdlTrfase"/>
</dbReference>
<dbReference type="EC" id="2.7.7.59" evidence="7"/>
<dbReference type="InterPro" id="IPR045865">
    <property type="entry name" value="ACT-like_dom_sf"/>
</dbReference>
<organism evidence="10 11">
    <name type="scientific">Thermosulfurimonas dismutans</name>
    <dbReference type="NCBI Taxonomy" id="999894"/>
    <lineage>
        <taxon>Bacteria</taxon>
        <taxon>Pseudomonadati</taxon>
        <taxon>Thermodesulfobacteriota</taxon>
        <taxon>Thermodesulfobacteria</taxon>
        <taxon>Thermodesulfobacteriales</taxon>
        <taxon>Thermodesulfobacteriaceae</taxon>
        <taxon>Thermosulfurimonas</taxon>
    </lineage>
</organism>
<keyword evidence="5 7" id="KW-0460">Magnesium</keyword>
<dbReference type="RefSeq" id="WP_068669472.1">
    <property type="nucleotide sequence ID" value="NZ_LWLG01000003.1"/>
</dbReference>
<keyword evidence="4 7" id="KW-0378">Hydrolase</keyword>
<dbReference type="SUPFAM" id="SSF109604">
    <property type="entry name" value="HD-domain/PDEase-like"/>
    <property type="match status" value="1"/>
</dbReference>
<dbReference type="PANTHER" id="PTHR47320:SF1">
    <property type="entry name" value="BIFUNCTIONAL URIDYLYLTRANSFERASE_URIDYLYL-REMOVING ENZYME"/>
    <property type="match status" value="1"/>
</dbReference>
<dbReference type="Gene3D" id="1.10.3210.10">
    <property type="entry name" value="Hypothetical protein af1432"/>
    <property type="match status" value="1"/>
</dbReference>
<evidence type="ECO:0000259" key="9">
    <source>
        <dbReference type="PROSITE" id="PS51831"/>
    </source>
</evidence>
<evidence type="ECO:0000256" key="5">
    <source>
        <dbReference type="ARBA" id="ARBA00022842"/>
    </source>
</evidence>
<dbReference type="SUPFAM" id="SSF55021">
    <property type="entry name" value="ACT-like"/>
    <property type="match status" value="2"/>
</dbReference>
<comment type="similarity">
    <text evidence="7">Belongs to the GlnD family.</text>
</comment>
<dbReference type="CDD" id="cd00077">
    <property type="entry name" value="HDc"/>
    <property type="match status" value="1"/>
</dbReference>
<dbReference type="PROSITE" id="PS51671">
    <property type="entry name" value="ACT"/>
    <property type="match status" value="2"/>
</dbReference>
<dbReference type="HAMAP" id="MF_00277">
    <property type="entry name" value="PII_uridylyl_transf"/>
    <property type="match status" value="1"/>
</dbReference>
<dbReference type="GO" id="GO:0006808">
    <property type="term" value="P:regulation of nitrogen utilization"/>
    <property type="evidence" value="ECO:0007669"/>
    <property type="project" value="UniProtKB-UniRule"/>
</dbReference>
<dbReference type="GO" id="GO:0008773">
    <property type="term" value="F:[protein-PII] uridylyltransferase activity"/>
    <property type="evidence" value="ECO:0007669"/>
    <property type="project" value="UniProtKB-UniRule"/>
</dbReference>
<comment type="catalytic activity">
    <reaction evidence="7">
        <text>[protein-PII]-uridylyl-L-tyrosine + H2O = [protein-PII]-L-tyrosine + UMP + H(+)</text>
        <dbReference type="Rhea" id="RHEA:48600"/>
        <dbReference type="Rhea" id="RHEA-COMP:12147"/>
        <dbReference type="Rhea" id="RHEA-COMP:12148"/>
        <dbReference type="ChEBI" id="CHEBI:15377"/>
        <dbReference type="ChEBI" id="CHEBI:15378"/>
        <dbReference type="ChEBI" id="CHEBI:46858"/>
        <dbReference type="ChEBI" id="CHEBI:57865"/>
        <dbReference type="ChEBI" id="CHEBI:90602"/>
    </reaction>
</comment>
<keyword evidence="2 7" id="KW-0548">Nucleotidyltransferase</keyword>
<dbReference type="Pfam" id="PF08335">
    <property type="entry name" value="GlnD_UR_UTase"/>
    <property type="match status" value="1"/>
</dbReference>
<evidence type="ECO:0000259" key="8">
    <source>
        <dbReference type="PROSITE" id="PS51671"/>
    </source>
</evidence>